<sequence length="117" mass="13239">FSLFVSTRLTTSIEKNEEDPVALWKLLTDHYEAKTSGNHVKVYNDFITFQFKGNDLSVYLETVDEHLKLMSSIGMKFEGPDCNIVKEVLHNKRQDISITSASVKTEETAMKASPPRG</sequence>
<comment type="caution">
    <text evidence="1">The sequence shown here is derived from an EMBL/GenBank/DDBJ whole genome shotgun (WGS) entry which is preliminary data.</text>
</comment>
<proteinExistence type="predicted"/>
<dbReference type="VEuPathDB" id="FungiDB:VP01_7535g1"/>
<organism evidence="1 2">
    <name type="scientific">Puccinia sorghi</name>
    <dbReference type="NCBI Taxonomy" id="27349"/>
    <lineage>
        <taxon>Eukaryota</taxon>
        <taxon>Fungi</taxon>
        <taxon>Dikarya</taxon>
        <taxon>Basidiomycota</taxon>
        <taxon>Pucciniomycotina</taxon>
        <taxon>Pucciniomycetes</taxon>
        <taxon>Pucciniales</taxon>
        <taxon>Pucciniaceae</taxon>
        <taxon>Puccinia</taxon>
    </lineage>
</organism>
<feature type="non-terminal residue" evidence="1">
    <location>
        <position position="1"/>
    </location>
</feature>
<name>A0A0L6UE68_9BASI</name>
<dbReference type="Proteomes" id="UP000037035">
    <property type="component" value="Unassembled WGS sequence"/>
</dbReference>
<reference evidence="1 2" key="1">
    <citation type="submission" date="2015-08" db="EMBL/GenBank/DDBJ databases">
        <title>Next Generation Sequencing and Analysis of the Genome of Puccinia sorghi L Schw, the Causal Agent of Maize Common Rust.</title>
        <authorList>
            <person name="Rochi L."/>
            <person name="Burguener G."/>
            <person name="Darino M."/>
            <person name="Turjanski A."/>
            <person name="Kreff E."/>
            <person name="Dieguez M.J."/>
            <person name="Sacco F."/>
        </authorList>
    </citation>
    <scope>NUCLEOTIDE SEQUENCE [LARGE SCALE GENOMIC DNA]</scope>
    <source>
        <strain evidence="1 2">RO10H11247</strain>
    </source>
</reference>
<dbReference type="AlphaFoldDB" id="A0A0L6UE68"/>
<evidence type="ECO:0000313" key="1">
    <source>
        <dbReference type="EMBL" id="KNZ46120.1"/>
    </source>
</evidence>
<evidence type="ECO:0000313" key="2">
    <source>
        <dbReference type="Proteomes" id="UP000037035"/>
    </source>
</evidence>
<keyword evidence="2" id="KW-1185">Reference proteome</keyword>
<gene>
    <name evidence="1" type="ORF">VP01_7535g1</name>
</gene>
<dbReference type="EMBL" id="LAVV01012978">
    <property type="protein sequence ID" value="KNZ46120.1"/>
    <property type="molecule type" value="Genomic_DNA"/>
</dbReference>
<accession>A0A0L6UE68</accession>
<protein>
    <submittedName>
        <fullName evidence="1">Uncharacterized protein</fullName>
    </submittedName>
</protein>